<reference evidence="1 2" key="1">
    <citation type="journal article" date="2023" name="Science">
        <title>Complex scaffold remodeling in plant triterpene biosynthesis.</title>
        <authorList>
            <person name="De La Pena R."/>
            <person name="Hodgson H."/>
            <person name="Liu J.C."/>
            <person name="Stephenson M.J."/>
            <person name="Martin A.C."/>
            <person name="Owen C."/>
            <person name="Harkess A."/>
            <person name="Leebens-Mack J."/>
            <person name="Jimenez L.E."/>
            <person name="Osbourn A."/>
            <person name="Sattely E.S."/>
        </authorList>
    </citation>
    <scope>NUCLEOTIDE SEQUENCE [LARGE SCALE GENOMIC DNA]</scope>
    <source>
        <strain evidence="2">cv. JPN11</strain>
        <tissue evidence="1">Leaf</tissue>
    </source>
</reference>
<sequence>MGFFRRLFGARKAGQSSSSKEKRRWSFSRSSNTTPSQPNKRDTSSTSYDGHLDANKHAIAVAAATAAVAEAALAAAHAAAEVVRLTGAGGGRGVAAASAHVSQQRWAEELAAIKIQSAFRGYLARRALKALKALVKLQALVRGHIVRKQTADMLKRMQTLVKVQARARASRAHVTESLRSSSKSSLSRTTVPGSPDKAEHQFRAHSTTFDGPSILKRCGSNSNFRDMSDLDKVRMGSNWLDRWMEESVWNNHRVNQLKSGDADDEKSDKILEVDTWKPHLNSQQHTRTFRNSQHGLAFDYNNHSYMPINSPSKLSAKTVNPIPSVSSGEVLSLSSLKFPIGKGEAALRTADNSPQVSSASHRPGSSARRDPFTPTRSECAWGYFSGYSGYPNYMANTQSSRAKVRSQSAPRQRLEFERYGSTRRSAQGLWDGSINSDRDFTQHADFRNRAFPASDRMNKLGSTNLR</sequence>
<accession>A0ACC1X4T3</accession>
<dbReference type="EMBL" id="CM051404">
    <property type="protein sequence ID" value="KAJ4706078.1"/>
    <property type="molecule type" value="Genomic_DNA"/>
</dbReference>
<proteinExistence type="predicted"/>
<evidence type="ECO:0000313" key="2">
    <source>
        <dbReference type="Proteomes" id="UP001164539"/>
    </source>
</evidence>
<protein>
    <submittedName>
        <fullName evidence="1">Protein IQ-DOMAIN 14-like protein</fullName>
    </submittedName>
</protein>
<organism evidence="1 2">
    <name type="scientific">Melia azedarach</name>
    <name type="common">Chinaberry tree</name>
    <dbReference type="NCBI Taxonomy" id="155640"/>
    <lineage>
        <taxon>Eukaryota</taxon>
        <taxon>Viridiplantae</taxon>
        <taxon>Streptophyta</taxon>
        <taxon>Embryophyta</taxon>
        <taxon>Tracheophyta</taxon>
        <taxon>Spermatophyta</taxon>
        <taxon>Magnoliopsida</taxon>
        <taxon>eudicotyledons</taxon>
        <taxon>Gunneridae</taxon>
        <taxon>Pentapetalae</taxon>
        <taxon>rosids</taxon>
        <taxon>malvids</taxon>
        <taxon>Sapindales</taxon>
        <taxon>Meliaceae</taxon>
        <taxon>Melia</taxon>
    </lineage>
</organism>
<gene>
    <name evidence="1" type="ORF">OWV82_019774</name>
</gene>
<evidence type="ECO:0000313" key="1">
    <source>
        <dbReference type="EMBL" id="KAJ4706078.1"/>
    </source>
</evidence>
<name>A0ACC1X4T3_MELAZ</name>
<keyword evidence="2" id="KW-1185">Reference proteome</keyword>
<dbReference type="Proteomes" id="UP001164539">
    <property type="component" value="Chromosome 11"/>
</dbReference>
<comment type="caution">
    <text evidence="1">The sequence shown here is derived from an EMBL/GenBank/DDBJ whole genome shotgun (WGS) entry which is preliminary data.</text>
</comment>